<comment type="caution">
    <text evidence="1">The sequence shown here is derived from an EMBL/GenBank/DDBJ whole genome shotgun (WGS) entry which is preliminary data.</text>
</comment>
<reference evidence="1 2" key="1">
    <citation type="journal article" date="2021" name="PeerJ">
        <title>Analysis of 44 Vibrio anguillarum genomes reveals high genetic diversity.</title>
        <authorList>
            <person name="Hansen M.J."/>
            <person name="Dalsgaard I."/>
        </authorList>
    </citation>
    <scope>NUCLEOTIDE SEQUENCE [LARGE SCALE GENOMIC DNA]</scope>
    <source>
        <strain evidence="1 2">040915-1/1B</strain>
    </source>
</reference>
<evidence type="ECO:0000313" key="1">
    <source>
        <dbReference type="EMBL" id="MBF4376869.1"/>
    </source>
</evidence>
<feature type="non-terminal residue" evidence="1">
    <location>
        <position position="1"/>
    </location>
</feature>
<name>A0ABR9ZFK4_VIBAN</name>
<keyword evidence="2" id="KW-1185">Reference proteome</keyword>
<proteinExistence type="predicted"/>
<accession>A0ABR9ZFK4</accession>
<sequence>DFPPQTVQLLKAISLITLFGKAANLTATESVLLTATSINEPKQLKESLQQLQNVSCIVYRKHLSSWVVFEGSDLDIASLVEEKVEQINNSNEAIERIGFSSQVIAKGHYHEFGTLRWATQTVAVQLNQVDIGSLKKSRNGEFANFLLLLKEEQEDKLRELTLNDQSLVIACARNANEIIS</sequence>
<protein>
    <submittedName>
        <fullName evidence="1">Uncharacterized protein</fullName>
    </submittedName>
</protein>
<evidence type="ECO:0000313" key="2">
    <source>
        <dbReference type="Proteomes" id="UP000726136"/>
    </source>
</evidence>
<feature type="non-terminal residue" evidence="1">
    <location>
        <position position="180"/>
    </location>
</feature>
<dbReference type="Proteomes" id="UP000726136">
    <property type="component" value="Unassembled WGS sequence"/>
</dbReference>
<gene>
    <name evidence="1" type="ORF">EAY46_28235</name>
</gene>
<dbReference type="EMBL" id="RDPI01001187">
    <property type="protein sequence ID" value="MBF4376869.1"/>
    <property type="molecule type" value="Genomic_DNA"/>
</dbReference>
<organism evidence="1 2">
    <name type="scientific">Vibrio anguillarum</name>
    <name type="common">Listonella anguillarum</name>
    <dbReference type="NCBI Taxonomy" id="55601"/>
    <lineage>
        <taxon>Bacteria</taxon>
        <taxon>Pseudomonadati</taxon>
        <taxon>Pseudomonadota</taxon>
        <taxon>Gammaproteobacteria</taxon>
        <taxon>Vibrionales</taxon>
        <taxon>Vibrionaceae</taxon>
        <taxon>Vibrio</taxon>
    </lineage>
</organism>